<feature type="compositionally biased region" description="Polar residues" evidence="1">
    <location>
        <begin position="259"/>
        <end position="271"/>
    </location>
</feature>
<reference evidence="2" key="1">
    <citation type="submission" date="2023-11" db="EMBL/GenBank/DDBJ databases">
        <title>Genome assemblies of two species of porcelain crab, Petrolisthes cinctipes and Petrolisthes manimaculis (Anomura: Porcellanidae).</title>
        <authorList>
            <person name="Angst P."/>
        </authorList>
    </citation>
    <scope>NUCLEOTIDE SEQUENCE</scope>
    <source>
        <strain evidence="2">PB745_02</strain>
        <tissue evidence="2">Gill</tissue>
    </source>
</reference>
<feature type="compositionally biased region" description="Polar residues" evidence="1">
    <location>
        <begin position="241"/>
        <end position="250"/>
    </location>
</feature>
<evidence type="ECO:0000313" key="3">
    <source>
        <dbReference type="Proteomes" id="UP001292094"/>
    </source>
</evidence>
<dbReference type="EMBL" id="JAWZYT010000058">
    <property type="protein sequence ID" value="KAK4328798.1"/>
    <property type="molecule type" value="Genomic_DNA"/>
</dbReference>
<keyword evidence="3" id="KW-1185">Reference proteome</keyword>
<evidence type="ECO:0000256" key="1">
    <source>
        <dbReference type="SAM" id="MobiDB-lite"/>
    </source>
</evidence>
<evidence type="ECO:0000313" key="2">
    <source>
        <dbReference type="EMBL" id="KAK4328798.1"/>
    </source>
</evidence>
<accession>A0AAE1QNF7</accession>
<feature type="compositionally biased region" description="Basic and acidic residues" evidence="1">
    <location>
        <begin position="272"/>
        <end position="283"/>
    </location>
</feature>
<name>A0AAE1QNF7_9EUCA</name>
<dbReference type="AlphaFoldDB" id="A0AAE1QNF7"/>
<sequence length="412" mass="46230">MPHRHSLIARPKGLPGYAPGVWCAVCGKTAASTGTANCVTPGCPNVCHHHCLSDTTQQNFTCEDVGALRNLLGIQDVVTYVPDTLDPIHSPPPSISDVETDLNQTGHNTLLNTLSHATGGPLESHASCKGVPLISSQSLPKLTPLLLPLSPFYLPQSSPRRHSRYHLLLSFLYLGTQLPQQAQLLVLAHLHLHPSREILLPPSVTIALPIPLQPTEKKPSPSTPARRSASDHRTRRDNPHHSSSQNTRTFGRSYYETPVYQQSQPQRGRNNNRPDKTNSDPRPHPVPLLSLPTPWRTTTRQYYHHCKRIGHSDNNCYRQNWCDYCCRKGHTIDSCRSLLAQERHEKLCNQLTEQTAATSRLVDFIKHLAQPSRPGYTETQHQPLHPTQLPYTARNYDYQPAYEEEAADPYFC</sequence>
<comment type="caution">
    <text evidence="2">The sequence shown here is derived from an EMBL/GenBank/DDBJ whole genome shotgun (WGS) entry which is preliminary data.</text>
</comment>
<dbReference type="Proteomes" id="UP001292094">
    <property type="component" value="Unassembled WGS sequence"/>
</dbReference>
<proteinExistence type="predicted"/>
<protein>
    <submittedName>
        <fullName evidence="2">Uncharacterized protein</fullName>
    </submittedName>
</protein>
<organism evidence="2 3">
    <name type="scientific">Petrolisthes manimaculis</name>
    <dbReference type="NCBI Taxonomy" id="1843537"/>
    <lineage>
        <taxon>Eukaryota</taxon>
        <taxon>Metazoa</taxon>
        <taxon>Ecdysozoa</taxon>
        <taxon>Arthropoda</taxon>
        <taxon>Crustacea</taxon>
        <taxon>Multicrustacea</taxon>
        <taxon>Malacostraca</taxon>
        <taxon>Eumalacostraca</taxon>
        <taxon>Eucarida</taxon>
        <taxon>Decapoda</taxon>
        <taxon>Pleocyemata</taxon>
        <taxon>Anomura</taxon>
        <taxon>Galatheoidea</taxon>
        <taxon>Porcellanidae</taxon>
        <taxon>Petrolisthes</taxon>
    </lineage>
</organism>
<gene>
    <name evidence="2" type="ORF">Pmani_000817</name>
</gene>
<feature type="compositionally biased region" description="Basic and acidic residues" evidence="1">
    <location>
        <begin position="228"/>
        <end position="240"/>
    </location>
</feature>
<feature type="region of interest" description="Disordered" evidence="1">
    <location>
        <begin position="212"/>
        <end position="293"/>
    </location>
</feature>